<protein>
    <submittedName>
        <fullName evidence="2">Uncharacterized protein</fullName>
    </submittedName>
</protein>
<evidence type="ECO:0000313" key="3">
    <source>
        <dbReference type="Proteomes" id="UP000499080"/>
    </source>
</evidence>
<evidence type="ECO:0000256" key="1">
    <source>
        <dbReference type="SAM" id="MobiDB-lite"/>
    </source>
</evidence>
<feature type="compositionally biased region" description="Acidic residues" evidence="1">
    <location>
        <begin position="65"/>
        <end position="76"/>
    </location>
</feature>
<feature type="region of interest" description="Disordered" evidence="1">
    <location>
        <begin position="53"/>
        <end position="76"/>
    </location>
</feature>
<dbReference type="Proteomes" id="UP000499080">
    <property type="component" value="Unassembled WGS sequence"/>
</dbReference>
<reference evidence="2 3" key="1">
    <citation type="journal article" date="2019" name="Sci. Rep.">
        <title>Orb-weaving spider Araneus ventricosus genome elucidates the spidroin gene catalogue.</title>
        <authorList>
            <person name="Kono N."/>
            <person name="Nakamura H."/>
            <person name="Ohtoshi R."/>
            <person name="Moran D.A.P."/>
            <person name="Shinohara A."/>
            <person name="Yoshida Y."/>
            <person name="Fujiwara M."/>
            <person name="Mori M."/>
            <person name="Tomita M."/>
            <person name="Arakawa K."/>
        </authorList>
    </citation>
    <scope>NUCLEOTIDE SEQUENCE [LARGE SCALE GENOMIC DNA]</scope>
</reference>
<evidence type="ECO:0000313" key="2">
    <source>
        <dbReference type="EMBL" id="GBL89573.1"/>
    </source>
</evidence>
<comment type="caution">
    <text evidence="2">The sequence shown here is derived from an EMBL/GenBank/DDBJ whole genome shotgun (WGS) entry which is preliminary data.</text>
</comment>
<proteinExistence type="predicted"/>
<accession>A0A4Y2BC22</accession>
<dbReference type="EMBL" id="BGPR01159276">
    <property type="protein sequence ID" value="GBL89573.1"/>
    <property type="molecule type" value="Genomic_DNA"/>
</dbReference>
<gene>
    <name evidence="2" type="ORF">AVEN_48125_1</name>
</gene>
<name>A0A4Y2BC22_ARAVE</name>
<feature type="non-terminal residue" evidence="2">
    <location>
        <position position="76"/>
    </location>
</feature>
<dbReference type="AlphaFoldDB" id="A0A4Y2BC22"/>
<keyword evidence="3" id="KW-1185">Reference proteome</keyword>
<sequence length="76" mass="9001">MTRVPPSMHFLYLRKRLHECMWMQESRSALFFTMQTKHWTVLRKSNAVILDNESEEGDAPAPTDMVDEQLECEDIE</sequence>
<organism evidence="2 3">
    <name type="scientific">Araneus ventricosus</name>
    <name type="common">Orbweaver spider</name>
    <name type="synonym">Epeira ventricosa</name>
    <dbReference type="NCBI Taxonomy" id="182803"/>
    <lineage>
        <taxon>Eukaryota</taxon>
        <taxon>Metazoa</taxon>
        <taxon>Ecdysozoa</taxon>
        <taxon>Arthropoda</taxon>
        <taxon>Chelicerata</taxon>
        <taxon>Arachnida</taxon>
        <taxon>Araneae</taxon>
        <taxon>Araneomorphae</taxon>
        <taxon>Entelegynae</taxon>
        <taxon>Araneoidea</taxon>
        <taxon>Araneidae</taxon>
        <taxon>Araneus</taxon>
    </lineage>
</organism>